<protein>
    <recommendedName>
        <fullName evidence="4">CxC2-like cysteine cluster KDZ transposase-associated domain-containing protein</fullName>
    </recommendedName>
</protein>
<dbReference type="PANTHER" id="PTHR33096">
    <property type="entry name" value="CXC2 DOMAIN-CONTAINING PROTEIN"/>
    <property type="match status" value="1"/>
</dbReference>
<keyword evidence="3" id="KW-1185">Reference proteome</keyword>
<evidence type="ECO:0008006" key="4">
    <source>
        <dbReference type="Google" id="ProtNLM"/>
    </source>
</evidence>
<proteinExistence type="predicted"/>
<dbReference type="Proteomes" id="UP000053477">
    <property type="component" value="Unassembled WGS sequence"/>
</dbReference>
<organism evidence="2 3">
    <name type="scientific">Schizopora paradoxa</name>
    <dbReference type="NCBI Taxonomy" id="27342"/>
    <lineage>
        <taxon>Eukaryota</taxon>
        <taxon>Fungi</taxon>
        <taxon>Dikarya</taxon>
        <taxon>Basidiomycota</taxon>
        <taxon>Agaricomycotina</taxon>
        <taxon>Agaricomycetes</taxon>
        <taxon>Hymenochaetales</taxon>
        <taxon>Schizoporaceae</taxon>
        <taxon>Schizopora</taxon>
    </lineage>
</organism>
<evidence type="ECO:0000256" key="1">
    <source>
        <dbReference type="SAM" id="MobiDB-lite"/>
    </source>
</evidence>
<feature type="compositionally biased region" description="Acidic residues" evidence="1">
    <location>
        <begin position="744"/>
        <end position="761"/>
    </location>
</feature>
<gene>
    <name evidence="2" type="ORF">SCHPADRAFT_836523</name>
</gene>
<evidence type="ECO:0000313" key="3">
    <source>
        <dbReference type="Proteomes" id="UP000053477"/>
    </source>
</evidence>
<accession>A0A0H2R872</accession>
<dbReference type="Pfam" id="PF18758">
    <property type="entry name" value="KDZ"/>
    <property type="match status" value="1"/>
</dbReference>
<dbReference type="PANTHER" id="PTHR33096:SF1">
    <property type="entry name" value="CXC1-LIKE CYSTEINE CLUSTER ASSOCIATED WITH KDZ TRANSPOSASES DOMAIN-CONTAINING PROTEIN"/>
    <property type="match status" value="1"/>
</dbReference>
<dbReference type="AlphaFoldDB" id="A0A0H2R872"/>
<dbReference type="EMBL" id="KQ086132">
    <property type="protein sequence ID" value="KLO07567.1"/>
    <property type="molecule type" value="Genomic_DNA"/>
</dbReference>
<evidence type="ECO:0000313" key="2">
    <source>
        <dbReference type="EMBL" id="KLO07567.1"/>
    </source>
</evidence>
<feature type="region of interest" description="Disordered" evidence="1">
    <location>
        <begin position="736"/>
        <end position="762"/>
    </location>
</feature>
<reference evidence="2 3" key="1">
    <citation type="submission" date="2015-04" db="EMBL/GenBank/DDBJ databases">
        <title>Complete genome sequence of Schizopora paradoxa KUC8140, a cosmopolitan wood degrader in East Asia.</title>
        <authorList>
            <consortium name="DOE Joint Genome Institute"/>
            <person name="Min B."/>
            <person name="Park H."/>
            <person name="Jang Y."/>
            <person name="Kim J.-J."/>
            <person name="Kim K.H."/>
            <person name="Pangilinan J."/>
            <person name="Lipzen A."/>
            <person name="Riley R."/>
            <person name="Grigoriev I.V."/>
            <person name="Spatafora J.W."/>
            <person name="Choi I.-G."/>
        </authorList>
    </citation>
    <scope>NUCLEOTIDE SEQUENCE [LARGE SCALE GENOMIC DNA]</scope>
    <source>
        <strain evidence="2 3">KUC8140</strain>
    </source>
</reference>
<sequence>MTTDRGPRQYKYTGVVANTNIALARNGFLGTAPTNPTIAFTFRTLSTFRQVHRACPRFSRQAFIRAICNIHEVPYAPFLVDQFTIAYDAFLEIRYRVQDRCNEALGRVDKDWRVKNVCAPCTYILENEPPLRFKMIVSLDGNSSLKLIGDEVRAGSFRPDDRRSRTDMWVSQDEVNVFIDGVSPMFDCSSGREDTDGDDAAWLNVEDGDSGQGDTNICVDRWRAAGPESRKKMFSLFEACGIFVAICRHGHLLALCDMVKTGEQMKYPLAICKRLFEVFGDNLCVGYDIMCMFSKVLKKSILGPVAENLHMEGAVPSFHGHAHNRLCQVHWHPMYLEGIGKEDMEGCERLFSASNGLAPSTRLATQFHRQQEIEEHFQFWSTDKHAETGNFIYNNYRQSLDTIKTASANLRLLEERLGTQAADYKRYLNEERQYLASLKKEEDHAIAKVNYEKEFNPLTVHLVSADERRVNRHRYTITLNRLNAVNDGLRLLEDRFGIGVRWLPDSAEFQAGSKLVKERRFRRAVDNLERLVVQRLFELTKLGMSGLGYKMREKIGKALKSRAEAIRRALDEYNKSAKQLDPPRKEITWLSIIDKVFLAELDLLKDTREDIRSKKWTDPSHREAAQLYFSIERAEEEIVRLDVEIKRLLTSMYDNHFDYLLAISSLQTTNPSLAHELRKQWCFANKQNELIVKRLRQTARLVGFTGKLEVGRRSGYMRTIPPDFPVPTWLSVLGTKDATKSGEGSEENSSGDEWEDEEEGEIAVHITEFVSDIATDD</sequence>
<dbReference type="OrthoDB" id="2505969at2759"/>
<dbReference type="InParanoid" id="A0A0H2R872"/>
<dbReference type="InterPro" id="IPR040521">
    <property type="entry name" value="KDZ"/>
</dbReference>
<name>A0A0H2R872_9AGAM</name>